<dbReference type="CDD" id="cd14738">
    <property type="entry name" value="PAAR_2"/>
    <property type="match status" value="1"/>
</dbReference>
<evidence type="ECO:0008006" key="3">
    <source>
        <dbReference type="Google" id="ProtNLM"/>
    </source>
</evidence>
<dbReference type="Gene3D" id="2.60.200.60">
    <property type="match status" value="2"/>
</dbReference>
<dbReference type="KEGG" id="fpp:FPB0191_01789"/>
<evidence type="ECO:0000313" key="1">
    <source>
        <dbReference type="EMBL" id="AJA45605.1"/>
    </source>
</evidence>
<proteinExistence type="predicted"/>
<dbReference type="InterPro" id="IPR008727">
    <property type="entry name" value="PAAR_motif"/>
</dbReference>
<dbReference type="OrthoDB" id="9807902at2"/>
<keyword evidence="2" id="KW-1185">Reference proteome</keyword>
<dbReference type="Proteomes" id="UP000030901">
    <property type="component" value="Chromosome"/>
</dbReference>
<sequence>MSRAVALKGHHHTCPDKEGNVPHVGGPIVQCQQDFVKINGVPIALVGDQLLCEGAGVIDTIATGSSCVRINGIPVARIGDATAHGGTIDEGDSSLKID</sequence>
<dbReference type="STRING" id="1267021.FPB0191_01789"/>
<dbReference type="HOGENOM" id="CLU_148568_5_0_6"/>
<gene>
    <name evidence="1" type="ORF">FPB0191_01789</name>
</gene>
<dbReference type="EMBL" id="CP009056">
    <property type="protein sequence ID" value="AJA45605.1"/>
    <property type="molecule type" value="Genomic_DNA"/>
</dbReference>
<dbReference type="RefSeq" id="WP_039105425.1">
    <property type="nucleotide sequence ID" value="NZ_CP009056.1"/>
</dbReference>
<evidence type="ECO:0000313" key="2">
    <source>
        <dbReference type="Proteomes" id="UP000030901"/>
    </source>
</evidence>
<accession>A0A0A7S222</accession>
<organism evidence="1 2">
    <name type="scientific">Frischella perrara</name>
    <dbReference type="NCBI Taxonomy" id="1267021"/>
    <lineage>
        <taxon>Bacteria</taxon>
        <taxon>Pseudomonadati</taxon>
        <taxon>Pseudomonadota</taxon>
        <taxon>Gammaproteobacteria</taxon>
        <taxon>Orbales</taxon>
        <taxon>Orbaceae</taxon>
        <taxon>Frischella</taxon>
    </lineage>
</organism>
<reference evidence="1 2" key="1">
    <citation type="journal article" date="2014" name="Appl. Environ. Microbiol.">
        <title>Gut symbionts from distinct hosts exhibit genotoxic activity via divergent colibactin biosynthetic pathways.</title>
        <authorList>
            <person name="Engel P."/>
            <person name="Vizcaino M.I."/>
            <person name="Crawford J.M."/>
        </authorList>
    </citation>
    <scope>NUCLEOTIDE SEQUENCE [LARGE SCALE GENOMIC DNA]</scope>
    <source>
        <strain evidence="1 2">PEB0191</strain>
    </source>
</reference>
<dbReference type="AlphaFoldDB" id="A0A0A7S222"/>
<dbReference type="Pfam" id="PF05488">
    <property type="entry name" value="PAAR_motif"/>
    <property type="match status" value="1"/>
</dbReference>
<name>A0A0A7S222_FRIPE</name>
<protein>
    <recommendedName>
        <fullName evidence="3">PAAR domain-containing protein</fullName>
    </recommendedName>
</protein>